<dbReference type="EMBL" id="ASHR01000005">
    <property type="protein sequence ID" value="ERG65329.1"/>
    <property type="molecule type" value="Genomic_DNA"/>
</dbReference>
<organism evidence="1 2">
    <name type="scientific">Agrococcus pavilionensis RW1</name>
    <dbReference type="NCBI Taxonomy" id="1330458"/>
    <lineage>
        <taxon>Bacteria</taxon>
        <taxon>Bacillati</taxon>
        <taxon>Actinomycetota</taxon>
        <taxon>Actinomycetes</taxon>
        <taxon>Micrococcales</taxon>
        <taxon>Microbacteriaceae</taxon>
        <taxon>Agrococcus</taxon>
    </lineage>
</organism>
<sequence>MTIAHGMEGGAGDEGVRLRSLLEELQHLGPRPRSGPIAELHQQLCAEVEAMLHTRRDARDTRRSA</sequence>
<keyword evidence="2" id="KW-1185">Reference proteome</keyword>
<evidence type="ECO:0000313" key="1">
    <source>
        <dbReference type="EMBL" id="ERG65329.1"/>
    </source>
</evidence>
<dbReference type="AlphaFoldDB" id="U1LS29"/>
<gene>
    <name evidence="1" type="ORF">L332_12890</name>
</gene>
<reference evidence="1 2" key="1">
    <citation type="journal article" date="2013" name="Genome Announc.">
        <title>First draft genome sequence from a member of the genus agrococcus, isolated from modern microbialites.</title>
        <authorList>
            <person name="White R.A.III."/>
            <person name="Grassa C.J."/>
            <person name="Suttle C.A."/>
        </authorList>
    </citation>
    <scope>NUCLEOTIDE SEQUENCE [LARGE SCALE GENOMIC DNA]</scope>
    <source>
        <strain evidence="1 2">RW1</strain>
    </source>
</reference>
<name>U1LS29_9MICO</name>
<protein>
    <submittedName>
        <fullName evidence="1">Uncharacterized protein</fullName>
    </submittedName>
</protein>
<dbReference type="RefSeq" id="WP_021009500.1">
    <property type="nucleotide sequence ID" value="NZ_ASHR01000005.1"/>
</dbReference>
<accession>U1LS29</accession>
<dbReference type="Proteomes" id="UP000016462">
    <property type="component" value="Unassembled WGS sequence"/>
</dbReference>
<proteinExistence type="predicted"/>
<comment type="caution">
    <text evidence="1">The sequence shown here is derived from an EMBL/GenBank/DDBJ whole genome shotgun (WGS) entry which is preliminary data.</text>
</comment>
<evidence type="ECO:0000313" key="2">
    <source>
        <dbReference type="Proteomes" id="UP000016462"/>
    </source>
</evidence>